<dbReference type="InterPro" id="IPR018460">
    <property type="entry name" value="Battenin_disease_Cln3_subgr"/>
</dbReference>
<feature type="transmembrane region" description="Helical" evidence="8">
    <location>
        <begin position="32"/>
        <end position="54"/>
    </location>
</feature>
<evidence type="ECO:0000256" key="5">
    <source>
        <dbReference type="ARBA" id="ARBA00022970"/>
    </source>
</evidence>
<dbReference type="AlphaFoldDB" id="A0A6S6VX96"/>
<organism evidence="9 10">
    <name type="scientific">Pyrenophora teres f. teres</name>
    <dbReference type="NCBI Taxonomy" id="97479"/>
    <lineage>
        <taxon>Eukaryota</taxon>
        <taxon>Fungi</taxon>
        <taxon>Dikarya</taxon>
        <taxon>Ascomycota</taxon>
        <taxon>Pezizomycotina</taxon>
        <taxon>Dothideomycetes</taxon>
        <taxon>Pleosporomycetidae</taxon>
        <taxon>Pleosporales</taxon>
        <taxon>Pleosporineae</taxon>
        <taxon>Pleosporaceae</taxon>
        <taxon>Pyrenophora</taxon>
    </lineage>
</organism>
<evidence type="ECO:0000256" key="1">
    <source>
        <dbReference type="ARBA" id="ARBA00004127"/>
    </source>
</evidence>
<feature type="transmembrane region" description="Helical" evidence="8">
    <location>
        <begin position="377"/>
        <end position="396"/>
    </location>
</feature>
<keyword evidence="8" id="KW-0926">Vacuole</keyword>
<evidence type="ECO:0000256" key="8">
    <source>
        <dbReference type="RuleBase" id="RU361113"/>
    </source>
</evidence>
<dbReference type="PIRSF" id="PIRSF015974">
    <property type="entry name" value="CLN3_BTN1"/>
    <property type="match status" value="1"/>
</dbReference>
<name>A0A6S6VX96_9PLEO</name>
<keyword evidence="4 8" id="KW-0812">Transmembrane</keyword>
<evidence type="ECO:0000313" key="10">
    <source>
        <dbReference type="Proteomes" id="UP000472372"/>
    </source>
</evidence>
<keyword evidence="3" id="KW-0813">Transport</keyword>
<dbReference type="GO" id="GO:0005774">
    <property type="term" value="C:vacuolar membrane"/>
    <property type="evidence" value="ECO:0007669"/>
    <property type="project" value="UniProtKB-SubCell"/>
</dbReference>
<gene>
    <name evidence="9" type="ORF">PTTW11_03734</name>
</gene>
<sequence length="455" mass="49308">MPLLPMPGAPASSWAVYRARLKAVFHGADPRVCAAFWLFGLINNVLYVIILSAALDLVGPNVPKGVVLLADVIPSFVTKLCAPYFIHKIPYNVRILVFVALSACGMFIIALTPPLQDSATIAIKMCGVMLASLSSGGGELSFLGLTHYYGHFALASWGSGTGGAGLVGAGAYAIATNTLGITPRTSLLVFSFLPLIMVLSFFFILPPGPLQAGSKEAGYEAIDDEEVEVEADEDEHAHSREHDDLLATSIHSTSGRSFTPASAKPANGALSSFRANLNRARGLFFPYMLPLLLVYIAEYTINQGVAPTLLFPLESSPFDEYRSFYSTYNAIYQVGVFISRSSTPFIRIHHLYIPSFLQVANLILLALHAMFDFIPSYYIVCVIIFWEGLLGGLVYVSTFAEITDNVPKEDREFSLGATSVSDSAGICIAGFLGMAVEVSLCRWQVDHGRNYCKLQ</sequence>
<dbReference type="PANTHER" id="PTHR10981:SF0">
    <property type="entry name" value="BATTENIN"/>
    <property type="match status" value="1"/>
</dbReference>
<evidence type="ECO:0000313" key="9">
    <source>
        <dbReference type="EMBL" id="CAE7024268.1"/>
    </source>
</evidence>
<feature type="transmembrane region" description="Helical" evidence="8">
    <location>
        <begin position="152"/>
        <end position="175"/>
    </location>
</feature>
<evidence type="ECO:0000256" key="7">
    <source>
        <dbReference type="ARBA" id="ARBA00023136"/>
    </source>
</evidence>
<feature type="transmembrane region" description="Helical" evidence="8">
    <location>
        <begin position="351"/>
        <end position="371"/>
    </location>
</feature>
<feature type="transmembrane region" description="Helical" evidence="8">
    <location>
        <begin position="93"/>
        <end position="115"/>
    </location>
</feature>
<dbReference type="EMBL" id="HG992979">
    <property type="protein sequence ID" value="CAE7024268.1"/>
    <property type="molecule type" value="Genomic_DNA"/>
</dbReference>
<reference evidence="9" key="1">
    <citation type="submission" date="2021-02" db="EMBL/GenBank/DDBJ databases">
        <authorList>
            <person name="Syme A R."/>
            <person name="Syme A R."/>
            <person name="Moolhuijzen P."/>
        </authorList>
    </citation>
    <scope>NUCLEOTIDE SEQUENCE</scope>
    <source>
        <strain evidence="9">W1-1</strain>
    </source>
</reference>
<dbReference type="InterPro" id="IPR036259">
    <property type="entry name" value="MFS_trans_sf"/>
</dbReference>
<dbReference type="PRINTS" id="PR01315">
    <property type="entry name" value="BATTENIN"/>
</dbReference>
<comment type="subcellular location">
    <subcellularLocation>
        <location evidence="1">Endomembrane system</location>
        <topology evidence="1">Multi-pass membrane protein</topology>
    </subcellularLocation>
    <subcellularLocation>
        <location evidence="8">Vacuole membrane</location>
        <topology evidence="8">Multi-pass membrane protein</topology>
    </subcellularLocation>
</comment>
<dbReference type="Gene3D" id="1.20.1250.20">
    <property type="entry name" value="MFS general substrate transporter like domains"/>
    <property type="match status" value="1"/>
</dbReference>
<dbReference type="PANTHER" id="PTHR10981">
    <property type="entry name" value="BATTENIN"/>
    <property type="match status" value="1"/>
</dbReference>
<protein>
    <recommendedName>
        <fullName evidence="8">Protein BTN</fullName>
    </recommendedName>
</protein>
<dbReference type="GO" id="GO:0012505">
    <property type="term" value="C:endomembrane system"/>
    <property type="evidence" value="ECO:0007669"/>
    <property type="project" value="UniProtKB-SubCell"/>
</dbReference>
<dbReference type="GO" id="GO:0051453">
    <property type="term" value="P:regulation of intracellular pH"/>
    <property type="evidence" value="ECO:0007669"/>
    <property type="project" value="TreeGrafter"/>
</dbReference>
<dbReference type="GO" id="GO:0006865">
    <property type="term" value="P:amino acid transport"/>
    <property type="evidence" value="ECO:0007669"/>
    <property type="project" value="UniProtKB-KW"/>
</dbReference>
<proteinExistence type="inferred from homology"/>
<keyword evidence="7 8" id="KW-0472">Membrane</keyword>
<dbReference type="InterPro" id="IPR003492">
    <property type="entry name" value="Battenin_disease_Cln3"/>
</dbReference>
<evidence type="ECO:0000256" key="4">
    <source>
        <dbReference type="ARBA" id="ARBA00022692"/>
    </source>
</evidence>
<keyword evidence="5" id="KW-0029">Amino-acid transport</keyword>
<dbReference type="Proteomes" id="UP000472372">
    <property type="component" value="Chromosome 3"/>
</dbReference>
<feature type="transmembrane region" description="Helical" evidence="8">
    <location>
        <begin position="283"/>
        <end position="301"/>
    </location>
</feature>
<evidence type="ECO:0000256" key="3">
    <source>
        <dbReference type="ARBA" id="ARBA00022448"/>
    </source>
</evidence>
<accession>A0A6S6VX96</accession>
<dbReference type="SUPFAM" id="SSF103473">
    <property type="entry name" value="MFS general substrate transporter"/>
    <property type="match status" value="1"/>
</dbReference>
<evidence type="ECO:0000256" key="2">
    <source>
        <dbReference type="ARBA" id="ARBA00007467"/>
    </source>
</evidence>
<evidence type="ECO:0000256" key="6">
    <source>
        <dbReference type="ARBA" id="ARBA00022989"/>
    </source>
</evidence>
<feature type="transmembrane region" description="Helical" evidence="8">
    <location>
        <begin position="187"/>
        <end position="205"/>
    </location>
</feature>
<comment type="similarity">
    <text evidence="2 8">Belongs to the battenin family.</text>
</comment>
<dbReference type="Pfam" id="PF02487">
    <property type="entry name" value="CLN3"/>
    <property type="match status" value="1"/>
</dbReference>
<keyword evidence="6 8" id="KW-1133">Transmembrane helix</keyword>